<gene>
    <name evidence="1" type="ORF">H5410_035530</name>
</gene>
<keyword evidence="2" id="KW-1185">Reference proteome</keyword>
<organism evidence="1 2">
    <name type="scientific">Solanum commersonii</name>
    <name type="common">Commerson's wild potato</name>
    <name type="synonym">Commerson's nightshade</name>
    <dbReference type="NCBI Taxonomy" id="4109"/>
    <lineage>
        <taxon>Eukaryota</taxon>
        <taxon>Viridiplantae</taxon>
        <taxon>Streptophyta</taxon>
        <taxon>Embryophyta</taxon>
        <taxon>Tracheophyta</taxon>
        <taxon>Spermatophyta</taxon>
        <taxon>Magnoliopsida</taxon>
        <taxon>eudicotyledons</taxon>
        <taxon>Gunneridae</taxon>
        <taxon>Pentapetalae</taxon>
        <taxon>asterids</taxon>
        <taxon>lamiids</taxon>
        <taxon>Solanales</taxon>
        <taxon>Solanaceae</taxon>
        <taxon>Solanoideae</taxon>
        <taxon>Solaneae</taxon>
        <taxon>Solanum</taxon>
    </lineage>
</organism>
<dbReference type="PANTHER" id="PTHR34193:SF19">
    <property type="entry name" value="PENTATRICOPEPTIDE REPEAT-CONTAINING PROTEIN"/>
    <property type="match status" value="1"/>
</dbReference>
<reference evidence="1 2" key="1">
    <citation type="submission" date="2020-09" db="EMBL/GenBank/DDBJ databases">
        <title>De no assembly of potato wild relative species, Solanum commersonii.</title>
        <authorList>
            <person name="Cho K."/>
        </authorList>
    </citation>
    <scope>NUCLEOTIDE SEQUENCE [LARGE SCALE GENOMIC DNA]</scope>
    <source>
        <strain evidence="1">LZ3.2</strain>
        <tissue evidence="1">Leaf</tissue>
    </source>
</reference>
<accession>A0A9J5Y2X0</accession>
<dbReference type="Proteomes" id="UP000824120">
    <property type="component" value="Chromosome 7"/>
</dbReference>
<comment type="caution">
    <text evidence="1">The sequence shown here is derived from an EMBL/GenBank/DDBJ whole genome shotgun (WGS) entry which is preliminary data.</text>
</comment>
<evidence type="ECO:0000313" key="2">
    <source>
        <dbReference type="Proteomes" id="UP000824120"/>
    </source>
</evidence>
<evidence type="ECO:0000313" key="1">
    <source>
        <dbReference type="EMBL" id="KAG5594298.1"/>
    </source>
</evidence>
<feature type="non-terminal residue" evidence="1">
    <location>
        <position position="134"/>
    </location>
</feature>
<dbReference type="EMBL" id="JACXVP010000007">
    <property type="protein sequence ID" value="KAG5594298.1"/>
    <property type="molecule type" value="Genomic_DNA"/>
</dbReference>
<dbReference type="AlphaFoldDB" id="A0A9J5Y2X0"/>
<dbReference type="OrthoDB" id="776574at2759"/>
<sequence>SLLRHPPFHNRRLYNIGINIANEWYCHQGFHLMATIVEGKNQKARIPEQRKTLKRSQLSRSESMDSGVFLLKMFLPASIGSKKKLKTKNYSKVSSKTSVDESEKSVSWLKATAQRGNKEDASFSLAEQIEEYNT</sequence>
<dbReference type="PANTHER" id="PTHR34193">
    <property type="entry name" value="OS11G0199801 PROTEIN"/>
    <property type="match status" value="1"/>
</dbReference>
<name>A0A9J5Y2X0_SOLCO</name>
<proteinExistence type="predicted"/>
<protein>
    <submittedName>
        <fullName evidence="1">Uncharacterized protein</fullName>
    </submittedName>
</protein>